<dbReference type="HOGENOM" id="CLU_2970547_0_0_4"/>
<dbReference type="EMBL" id="CM000833">
    <property type="protein sequence ID" value="EET04279.1"/>
    <property type="molecule type" value="Genomic_DNA"/>
</dbReference>
<feature type="compositionally biased region" description="Low complexity" evidence="1">
    <location>
        <begin position="1"/>
        <end position="15"/>
    </location>
</feature>
<proteinExistence type="predicted"/>
<evidence type="ECO:0000313" key="2">
    <source>
        <dbReference type="EMBL" id="EET04279.1"/>
    </source>
</evidence>
<sequence>MLLRRAQQARLLPLTPRDRLRRAAAPAPGGREPPERAGPRRGGTPPPHRENEAVLTSSIHTDNTEARE</sequence>
<dbReference type="AlphaFoldDB" id="A0A0E1VVW3"/>
<feature type="region of interest" description="Disordered" evidence="1">
    <location>
        <begin position="1"/>
        <end position="68"/>
    </location>
</feature>
<gene>
    <name evidence="2" type="ORF">BURPS1710A_A0535</name>
</gene>
<dbReference type="Proteomes" id="UP000001812">
    <property type="component" value="Chromosome II"/>
</dbReference>
<evidence type="ECO:0000256" key="1">
    <source>
        <dbReference type="SAM" id="MobiDB-lite"/>
    </source>
</evidence>
<reference evidence="2" key="1">
    <citation type="submission" date="2009-05" db="EMBL/GenBank/DDBJ databases">
        <authorList>
            <person name="Harkins D.M."/>
            <person name="DeShazer D."/>
            <person name="Woods D.E."/>
            <person name="Brinkac L.M."/>
            <person name="Brown K.A."/>
            <person name="Hung G.C."/>
            <person name="Tuanyok A."/>
            <person name="Zhang B."/>
            <person name="Nierman W.C."/>
        </authorList>
    </citation>
    <scope>NUCLEOTIDE SEQUENCE [LARGE SCALE GENOMIC DNA]</scope>
    <source>
        <strain evidence="2">1710a</strain>
    </source>
</reference>
<accession>A0A0E1VVW3</accession>
<protein>
    <submittedName>
        <fullName evidence="2">Uncharacterized protein</fullName>
    </submittedName>
</protein>
<organism evidence="2">
    <name type="scientific">Burkholderia pseudomallei 1710a</name>
    <dbReference type="NCBI Taxonomy" id="320371"/>
    <lineage>
        <taxon>Bacteria</taxon>
        <taxon>Pseudomonadati</taxon>
        <taxon>Pseudomonadota</taxon>
        <taxon>Betaproteobacteria</taxon>
        <taxon>Burkholderiales</taxon>
        <taxon>Burkholderiaceae</taxon>
        <taxon>Burkholderia</taxon>
        <taxon>pseudomallei group</taxon>
    </lineage>
</organism>
<name>A0A0E1VVW3_BURPE</name>